<keyword evidence="2" id="KW-0732">Signal</keyword>
<gene>
    <name evidence="3" type="ORF">HCEG_04378</name>
</gene>
<dbReference type="STRING" id="544711.F0UGS4"/>
<feature type="region of interest" description="Disordered" evidence="1">
    <location>
        <begin position="19"/>
        <end position="61"/>
    </location>
</feature>
<sequence>MRFQACVLMDIGLLCGPVDSSDSESGPATQNQKQDFSQVASSSSTCPSARPADGSESSSGQYHHHTTLFYLQQEEALLDPLCPNIYLHWQGQNSNQYYTDA</sequence>
<name>F0UGS4_AJEC8</name>
<dbReference type="EMBL" id="DS990638">
    <property type="protein sequence ID" value="EGC45163.1"/>
    <property type="molecule type" value="Genomic_DNA"/>
</dbReference>
<evidence type="ECO:0000313" key="4">
    <source>
        <dbReference type="Proteomes" id="UP000008142"/>
    </source>
</evidence>
<evidence type="ECO:0000256" key="1">
    <source>
        <dbReference type="SAM" id="MobiDB-lite"/>
    </source>
</evidence>
<feature type="compositionally biased region" description="Polar residues" evidence="1">
    <location>
        <begin position="23"/>
        <end position="47"/>
    </location>
</feature>
<feature type="chain" id="PRO_5003260070" evidence="2">
    <location>
        <begin position="21"/>
        <end position="101"/>
    </location>
</feature>
<protein>
    <submittedName>
        <fullName evidence="3">Uncharacterized protein</fullName>
    </submittedName>
</protein>
<feature type="signal peptide" evidence="2">
    <location>
        <begin position="1"/>
        <end position="20"/>
    </location>
</feature>
<evidence type="ECO:0000256" key="2">
    <source>
        <dbReference type="SAM" id="SignalP"/>
    </source>
</evidence>
<evidence type="ECO:0000313" key="3">
    <source>
        <dbReference type="EMBL" id="EGC45163.1"/>
    </source>
</evidence>
<reference evidence="4" key="1">
    <citation type="submission" date="2008-07" db="EMBL/GenBank/DDBJ databases">
        <title>Annotation of Ajellomyces capsulatus strain H88.</title>
        <authorList>
            <person name="Champion M."/>
            <person name="Cuomo C."/>
            <person name="Ma L.-J."/>
            <person name="Henn M.R."/>
            <person name="Sil A."/>
            <person name="Goldman B."/>
            <person name="Young S.K."/>
            <person name="Kodira C.D."/>
            <person name="Zeng Q."/>
            <person name="Koehrsen M."/>
            <person name="Alvarado L."/>
            <person name="Berlin A."/>
            <person name="Borenstein D."/>
            <person name="Chen Z."/>
            <person name="Engels R."/>
            <person name="Freedman E."/>
            <person name="Gellesch M."/>
            <person name="Goldberg J."/>
            <person name="Griggs A."/>
            <person name="Gujja S."/>
            <person name="Heiman D."/>
            <person name="Hepburn T."/>
            <person name="Howarth C."/>
            <person name="Jen D."/>
            <person name="Larson L."/>
            <person name="Lewis B."/>
            <person name="Mehta T."/>
            <person name="Park D."/>
            <person name="Pearson M."/>
            <person name="Roberts A."/>
            <person name="Saif S."/>
            <person name="Shea T."/>
            <person name="Shenoy N."/>
            <person name="Sisk P."/>
            <person name="Stolte C."/>
            <person name="Sykes S."/>
            <person name="Walk T."/>
            <person name="White J."/>
            <person name="Yandava C."/>
            <person name="Klein B."/>
            <person name="McEwen J.G."/>
            <person name="Puccia R."/>
            <person name="Goldman G.H."/>
            <person name="Felipe M.S."/>
            <person name="Nino-Vega G."/>
            <person name="San-Blas G."/>
            <person name="Taylor J."/>
            <person name="Mendoza L."/>
            <person name="Galagan J."/>
            <person name="Nusbaum C."/>
            <person name="Birren B."/>
        </authorList>
    </citation>
    <scope>NUCLEOTIDE SEQUENCE [LARGE SCALE GENOMIC DNA]</scope>
    <source>
        <strain evidence="4">H88</strain>
    </source>
</reference>
<organism evidence="4">
    <name type="scientific">Ajellomyces capsulatus (strain H88)</name>
    <name type="common">Darling's disease fungus</name>
    <name type="synonym">Histoplasma capsulatum</name>
    <dbReference type="NCBI Taxonomy" id="544711"/>
    <lineage>
        <taxon>Eukaryota</taxon>
        <taxon>Fungi</taxon>
        <taxon>Dikarya</taxon>
        <taxon>Ascomycota</taxon>
        <taxon>Pezizomycotina</taxon>
        <taxon>Eurotiomycetes</taxon>
        <taxon>Eurotiomycetidae</taxon>
        <taxon>Onygenales</taxon>
        <taxon>Ajellomycetaceae</taxon>
        <taxon>Histoplasma</taxon>
    </lineage>
</organism>
<accession>F0UGS4</accession>
<dbReference type="Proteomes" id="UP000008142">
    <property type="component" value="Unassembled WGS sequence"/>
</dbReference>
<dbReference type="AlphaFoldDB" id="F0UGS4"/>
<proteinExistence type="predicted"/>
<dbReference type="VEuPathDB" id="FungiDB:I7I53_11001"/>
<dbReference type="HOGENOM" id="CLU_2290827_0_0_1"/>